<sequence>MSPVEGIVEQNGKPVPAAFVFFRPEKGKSSAATTDANGRYVLSSVSGEMQGAVVGSHQVTITLGISPEPVSDGKTVTNDGALKLSQYVLPEPVIVKSGGNNILLVIPSETSTSSTEPTPEK</sequence>
<name>A0A1C3EQE7_9PLAN</name>
<dbReference type="SUPFAM" id="SSF49464">
    <property type="entry name" value="Carboxypeptidase regulatory domain-like"/>
    <property type="match status" value="1"/>
</dbReference>
<comment type="caution">
    <text evidence="1">The sequence shown here is derived from an EMBL/GenBank/DDBJ whole genome shotgun (WGS) entry which is preliminary data.</text>
</comment>
<proteinExistence type="predicted"/>
<dbReference type="AlphaFoldDB" id="A0A1C3EQE7"/>
<dbReference type="Proteomes" id="UP000094828">
    <property type="component" value="Unassembled WGS sequence"/>
</dbReference>
<evidence type="ECO:0000313" key="1">
    <source>
        <dbReference type="EMBL" id="ODA35478.1"/>
    </source>
</evidence>
<dbReference type="InterPro" id="IPR008969">
    <property type="entry name" value="CarboxyPept-like_regulatory"/>
</dbReference>
<dbReference type="EMBL" id="LYDR01000033">
    <property type="protein sequence ID" value="ODA35478.1"/>
    <property type="molecule type" value="Genomic_DNA"/>
</dbReference>
<gene>
    <name evidence="1" type="ORF">A6X21_16835</name>
</gene>
<protein>
    <recommendedName>
        <fullName evidence="3">Carboxypeptidase regulatory-like domain-containing protein</fullName>
    </recommendedName>
</protein>
<accession>A0A1C3EQE7</accession>
<evidence type="ECO:0000313" key="2">
    <source>
        <dbReference type="Proteomes" id="UP000094828"/>
    </source>
</evidence>
<evidence type="ECO:0008006" key="3">
    <source>
        <dbReference type="Google" id="ProtNLM"/>
    </source>
</evidence>
<dbReference type="RefSeq" id="WP_131818156.1">
    <property type="nucleotide sequence ID" value="NZ_LYDR01000033.1"/>
</dbReference>
<organism evidence="1 2">
    <name type="scientific">Planctopirus hydrillae</name>
    <dbReference type="NCBI Taxonomy" id="1841610"/>
    <lineage>
        <taxon>Bacteria</taxon>
        <taxon>Pseudomonadati</taxon>
        <taxon>Planctomycetota</taxon>
        <taxon>Planctomycetia</taxon>
        <taxon>Planctomycetales</taxon>
        <taxon>Planctomycetaceae</taxon>
        <taxon>Planctopirus</taxon>
    </lineage>
</organism>
<reference evidence="1 2" key="1">
    <citation type="submission" date="2016-05" db="EMBL/GenBank/DDBJ databases">
        <title>Genomic and physiological characterization of Planctopirus sp. isolated from fresh water lake.</title>
        <authorList>
            <person name="Subhash Y."/>
            <person name="Ramana C."/>
        </authorList>
    </citation>
    <scope>NUCLEOTIDE SEQUENCE [LARGE SCALE GENOMIC DNA]</scope>
    <source>
        <strain evidence="1 2">JC280</strain>
    </source>
</reference>
<keyword evidence="2" id="KW-1185">Reference proteome</keyword>
<dbReference type="OrthoDB" id="285058at2"/>